<evidence type="ECO:0000313" key="2">
    <source>
        <dbReference type="Proteomes" id="UP000598227"/>
    </source>
</evidence>
<protein>
    <submittedName>
        <fullName evidence="1">Uncharacterized protein</fullName>
    </submittedName>
</protein>
<keyword evidence="2" id="KW-1185">Reference proteome</keyword>
<dbReference type="EMBL" id="JACZEP010000017">
    <property type="protein sequence ID" value="MBE1208113.1"/>
    <property type="molecule type" value="Genomic_DNA"/>
</dbReference>
<proteinExistence type="predicted"/>
<sequence length="215" mass="22912">MRSSLSITTPATSLALLTIEELRSAAGVTGAGQDTALTSLGLQVAASIMTECGIAIGSGGEPTLWQETLTETFRKVRCDELVLSRRHNIEIVSVTADAVLMDAAEYEADPESGVFTKLCGDLPVRWCATKVAVVYKAGFGEVPGDLKQAAMDFVRLAWLESKRDPALKSEVVDVPDVLKTEKTWWVGSVPGQSSEGAVPDVVSGQLARYRNIAIA</sequence>
<gene>
    <name evidence="1" type="ORF">IHE39_27860</name>
</gene>
<comment type="caution">
    <text evidence="1">The sequence shown here is derived from an EMBL/GenBank/DDBJ whole genome shotgun (WGS) entry which is preliminary data.</text>
</comment>
<dbReference type="Proteomes" id="UP000598227">
    <property type="component" value="Unassembled WGS sequence"/>
</dbReference>
<organism evidence="1 2">
    <name type="scientific">Aminobacter carboxidus</name>
    <dbReference type="NCBI Taxonomy" id="376165"/>
    <lineage>
        <taxon>Bacteria</taxon>
        <taxon>Pseudomonadati</taxon>
        <taxon>Pseudomonadota</taxon>
        <taxon>Alphaproteobacteria</taxon>
        <taxon>Hyphomicrobiales</taxon>
        <taxon>Phyllobacteriaceae</taxon>
        <taxon>Aminobacter</taxon>
    </lineage>
</organism>
<evidence type="ECO:0000313" key="1">
    <source>
        <dbReference type="EMBL" id="MBE1208113.1"/>
    </source>
</evidence>
<name>A0ABR9GWQ2_9HYPH</name>
<accession>A0ABR9GWQ2</accession>
<dbReference type="RefSeq" id="WP_192568788.1">
    <property type="nucleotide sequence ID" value="NZ_JACZEP010000017.1"/>
</dbReference>
<reference evidence="1 2" key="1">
    <citation type="submission" date="2020-09" db="EMBL/GenBank/DDBJ databases">
        <title>Draft Genome Sequence of Aminobacter carboxidus type strain DSM 1086, a soil Gram-negative carboxydobacterium.</title>
        <authorList>
            <person name="Turrini P."/>
            <person name="Tescari M."/>
            <person name="Artuso I."/>
            <person name="Lugli G.A."/>
            <person name="Frangipani E."/>
            <person name="Ventura M."/>
            <person name="Visca P."/>
        </authorList>
    </citation>
    <scope>NUCLEOTIDE SEQUENCE [LARGE SCALE GENOMIC DNA]</scope>
    <source>
        <strain evidence="1 2">DSM 1086</strain>
    </source>
</reference>